<keyword evidence="1" id="KW-1133">Transmembrane helix</keyword>
<keyword evidence="1" id="KW-0812">Transmembrane</keyword>
<sequence>MHENFWAYRRYFWGKLTLVSTLVLVMVYIVSSQKTSPNGGTLVGLTYGILSFLAILLLMYYGKRKRSYTSKHWSLRAWLSFHVYIGIMTLILVPLHAGFKFGFDIHTLAYVLLAIVVISGILGGILYVLLPRRFNQFGEEVTYGNNSDEELRRIIRQMRALAADKSQAFADICQAEIDHGVPKHHVGWSLLWNQRATAATLASQIEEFEGYLARIPDAEQSTFQNLARLATQKRELENRITAQMRLQNLLEAWLYVHLPVSIIMLVVVIVHILVVFYYGYVVSN</sequence>
<gene>
    <name evidence="2" type="ORF">FJZ47_10355</name>
</gene>
<comment type="caution">
    <text evidence="2">The sequence shown here is derived from an EMBL/GenBank/DDBJ whole genome shotgun (WGS) entry which is preliminary data.</text>
</comment>
<dbReference type="Proteomes" id="UP000712673">
    <property type="component" value="Unassembled WGS sequence"/>
</dbReference>
<protein>
    <recommendedName>
        <fullName evidence="4">Ferric reductase like transmembrane component</fullName>
    </recommendedName>
</protein>
<feature type="transmembrane region" description="Helical" evidence="1">
    <location>
        <begin position="73"/>
        <end position="95"/>
    </location>
</feature>
<dbReference type="EMBL" id="VGLS01000274">
    <property type="protein sequence ID" value="MBM3224191.1"/>
    <property type="molecule type" value="Genomic_DNA"/>
</dbReference>
<reference evidence="2" key="1">
    <citation type="submission" date="2019-03" db="EMBL/GenBank/DDBJ databases">
        <title>Lake Tanganyika Metagenome-Assembled Genomes (MAGs).</title>
        <authorList>
            <person name="Tran P."/>
        </authorList>
    </citation>
    <scope>NUCLEOTIDE SEQUENCE</scope>
    <source>
        <strain evidence="2">K_DeepCast_65m_m2_066</strain>
    </source>
</reference>
<keyword evidence="1" id="KW-0472">Membrane</keyword>
<evidence type="ECO:0008006" key="4">
    <source>
        <dbReference type="Google" id="ProtNLM"/>
    </source>
</evidence>
<evidence type="ECO:0000313" key="2">
    <source>
        <dbReference type="EMBL" id="MBM3224191.1"/>
    </source>
</evidence>
<organism evidence="2 3">
    <name type="scientific">Tectimicrobiota bacterium</name>
    <dbReference type="NCBI Taxonomy" id="2528274"/>
    <lineage>
        <taxon>Bacteria</taxon>
        <taxon>Pseudomonadati</taxon>
        <taxon>Nitrospinota/Tectimicrobiota group</taxon>
        <taxon>Candidatus Tectimicrobiota</taxon>
    </lineage>
</organism>
<feature type="transmembrane region" description="Helical" evidence="1">
    <location>
        <begin position="12"/>
        <end position="30"/>
    </location>
</feature>
<accession>A0A938B2G4</accession>
<proteinExistence type="predicted"/>
<dbReference type="AlphaFoldDB" id="A0A938B2G4"/>
<evidence type="ECO:0000313" key="3">
    <source>
        <dbReference type="Proteomes" id="UP000712673"/>
    </source>
</evidence>
<feature type="transmembrane region" description="Helical" evidence="1">
    <location>
        <begin position="252"/>
        <end position="280"/>
    </location>
</feature>
<evidence type="ECO:0000256" key="1">
    <source>
        <dbReference type="SAM" id="Phobius"/>
    </source>
</evidence>
<name>A0A938B2G4_UNCTE</name>
<feature type="transmembrane region" description="Helical" evidence="1">
    <location>
        <begin position="107"/>
        <end position="130"/>
    </location>
</feature>
<feature type="transmembrane region" description="Helical" evidence="1">
    <location>
        <begin position="42"/>
        <end position="61"/>
    </location>
</feature>